<dbReference type="PROSITE" id="PS51186">
    <property type="entry name" value="GNAT"/>
    <property type="match status" value="1"/>
</dbReference>
<sequence>MLTTHHEIINEKTYAYFNQAILESQFYLPMTFEQFKYLSQTHYVMIHVTDDQIQGLLMGSFKDNACYIAYLLGTKAAQYALLNDLEYQLRTTSIKTLWWSYNNPIKVPFYTNPPHIHFNAQGVLKDSPIESLLLSSGYQIYATMDTYEVDLTSFQKNDYLAEKTIHLKQLGIEFVVLNECTKSVDDFLQLLPNPAFVDVIRHGIAASKPILFVMYNGSIMGFTGPISVDTDGRGVFGGIEILDALQGYGAGKLLFFKLLQTFKDMGATYVTLFTGQNNPAKHIYMAAGCQITHTFYLMKKELYR</sequence>
<dbReference type="Pfam" id="PF00583">
    <property type="entry name" value="Acetyltransf_1"/>
    <property type="match status" value="1"/>
</dbReference>
<dbReference type="EMBL" id="JAOVQM010000005">
    <property type="protein sequence ID" value="MCV2232488.1"/>
    <property type="molecule type" value="Genomic_DNA"/>
</dbReference>
<proteinExistence type="predicted"/>
<dbReference type="SUPFAM" id="SSF55729">
    <property type="entry name" value="Acyl-CoA N-acyltransferases (Nat)"/>
    <property type="match status" value="1"/>
</dbReference>
<keyword evidence="3" id="KW-1185">Reference proteome</keyword>
<evidence type="ECO:0000313" key="3">
    <source>
        <dbReference type="Proteomes" id="UP001177160"/>
    </source>
</evidence>
<dbReference type="Proteomes" id="UP001177160">
    <property type="component" value="Unassembled WGS sequence"/>
</dbReference>
<evidence type="ECO:0000259" key="1">
    <source>
        <dbReference type="PROSITE" id="PS51186"/>
    </source>
</evidence>
<name>A0ABT2YBR7_9MOLU</name>
<dbReference type="InterPro" id="IPR000182">
    <property type="entry name" value="GNAT_dom"/>
</dbReference>
<feature type="domain" description="N-acetyltransferase" evidence="1">
    <location>
        <begin position="172"/>
        <end position="303"/>
    </location>
</feature>
<reference evidence="2" key="1">
    <citation type="submission" date="2022-09" db="EMBL/GenBank/DDBJ databases">
        <title>Novel Mycoplasma species identified in domestic and wild animals.</title>
        <authorList>
            <person name="Volokhov D.V."/>
            <person name="Furtak V.A."/>
            <person name="Zagorodnyaya T.A."/>
        </authorList>
    </citation>
    <scope>NUCLEOTIDE SEQUENCE</scope>
    <source>
        <strain evidence="2">Oakley</strain>
    </source>
</reference>
<dbReference type="InterPro" id="IPR016181">
    <property type="entry name" value="Acyl_CoA_acyltransferase"/>
</dbReference>
<organism evidence="2 3">
    <name type="scientific">Paracholeplasma manati</name>
    <dbReference type="NCBI Taxonomy" id="591373"/>
    <lineage>
        <taxon>Bacteria</taxon>
        <taxon>Bacillati</taxon>
        <taxon>Mycoplasmatota</taxon>
        <taxon>Mollicutes</taxon>
        <taxon>Acholeplasmatales</taxon>
        <taxon>Acholeplasmataceae</taxon>
        <taxon>Paracholeplasma</taxon>
    </lineage>
</organism>
<gene>
    <name evidence="2" type="ORF">N7548_06580</name>
</gene>
<accession>A0ABT2YBR7</accession>
<dbReference type="RefSeq" id="WP_263608675.1">
    <property type="nucleotide sequence ID" value="NZ_JAOVQM010000005.1"/>
</dbReference>
<comment type="caution">
    <text evidence="2">The sequence shown here is derived from an EMBL/GenBank/DDBJ whole genome shotgun (WGS) entry which is preliminary data.</text>
</comment>
<evidence type="ECO:0000313" key="2">
    <source>
        <dbReference type="EMBL" id="MCV2232488.1"/>
    </source>
</evidence>
<protein>
    <recommendedName>
        <fullName evidence="1">N-acetyltransferase domain-containing protein</fullName>
    </recommendedName>
</protein>
<dbReference type="Gene3D" id="3.40.630.30">
    <property type="match status" value="1"/>
</dbReference>